<dbReference type="AlphaFoldDB" id="A0ABD5CDS3"/>
<dbReference type="Pfam" id="PF07254">
    <property type="entry name" value="Cpta_toxin"/>
    <property type="match status" value="1"/>
</dbReference>
<keyword evidence="1" id="KW-1133">Transmembrane helix</keyword>
<comment type="caution">
    <text evidence="2">The sequence shown here is derived from an EMBL/GenBank/DDBJ whole genome shotgun (WGS) entry which is preliminary data.</text>
</comment>
<name>A0ABD5CDS3_9BURK</name>
<dbReference type="EMBL" id="JAVIZN010000002">
    <property type="protein sequence ID" value="MDR6203103.1"/>
    <property type="molecule type" value="Genomic_DNA"/>
</dbReference>
<evidence type="ECO:0000313" key="3">
    <source>
        <dbReference type="Proteomes" id="UP001245184"/>
    </source>
</evidence>
<reference evidence="2 3" key="1">
    <citation type="submission" date="2023-08" db="EMBL/GenBank/DDBJ databases">
        <title>Genome sequencing of plant associated microbes to promote plant fitness in Sorghum bicolor and Oryza sativa.</title>
        <authorList>
            <person name="Coleman-Derr D."/>
        </authorList>
    </citation>
    <scope>NUCLEOTIDE SEQUENCE [LARGE SCALE GENOMIC DNA]</scope>
    <source>
        <strain evidence="2 3">SLBN-33</strain>
    </source>
</reference>
<keyword evidence="1" id="KW-0812">Transmembrane</keyword>
<keyword evidence="1" id="KW-0472">Membrane</keyword>
<protein>
    <recommendedName>
        <fullName evidence="4">Lipoprotein</fullName>
    </recommendedName>
</protein>
<gene>
    <name evidence="2" type="ORF">QF025_001823</name>
</gene>
<accession>A0ABD5CDS3</accession>
<evidence type="ECO:0008006" key="4">
    <source>
        <dbReference type="Google" id="ProtNLM"/>
    </source>
</evidence>
<evidence type="ECO:0000313" key="2">
    <source>
        <dbReference type="EMBL" id="MDR6203103.1"/>
    </source>
</evidence>
<proteinExistence type="predicted"/>
<dbReference type="Proteomes" id="UP001245184">
    <property type="component" value="Unassembled WGS sequence"/>
</dbReference>
<evidence type="ECO:0000256" key="1">
    <source>
        <dbReference type="SAM" id="Phobius"/>
    </source>
</evidence>
<feature type="transmembrane region" description="Helical" evidence="1">
    <location>
        <begin position="40"/>
        <end position="61"/>
    </location>
</feature>
<dbReference type="InterPro" id="IPR009883">
    <property type="entry name" value="YgfX"/>
</dbReference>
<organism evidence="2 3">
    <name type="scientific">Paraburkholderia graminis</name>
    <dbReference type="NCBI Taxonomy" id="60548"/>
    <lineage>
        <taxon>Bacteria</taxon>
        <taxon>Pseudomonadati</taxon>
        <taxon>Pseudomonadota</taxon>
        <taxon>Betaproteobacteria</taxon>
        <taxon>Burkholderiales</taxon>
        <taxon>Burkholderiaceae</taxon>
        <taxon>Paraburkholderia</taxon>
    </lineage>
</organism>
<sequence>MSERAPQRIALRRSFAMRVASAAFVATASAAVYRCVSPWLGAWQAVPLTLAAFALLALCALRHDRAQPVALQIGRENLTAWGRAGILLAQGRIAGCAHWGDRLLVLILKPGEGGRQTLLVPADTVPPAVFRELAVRARRRAGA</sequence>